<accession>A0A146KC92</accession>
<feature type="signal peptide" evidence="2">
    <location>
        <begin position="1"/>
        <end position="23"/>
    </location>
</feature>
<feature type="transmembrane region" description="Helical" evidence="1">
    <location>
        <begin position="472"/>
        <end position="493"/>
    </location>
</feature>
<evidence type="ECO:0000313" key="3">
    <source>
        <dbReference type="EMBL" id="JAP94383.1"/>
    </source>
</evidence>
<organism evidence="3">
    <name type="scientific">Trepomonas sp. PC1</name>
    <dbReference type="NCBI Taxonomy" id="1076344"/>
    <lineage>
        <taxon>Eukaryota</taxon>
        <taxon>Metamonada</taxon>
        <taxon>Diplomonadida</taxon>
        <taxon>Hexamitidae</taxon>
        <taxon>Hexamitinae</taxon>
        <taxon>Trepomonas</taxon>
    </lineage>
</organism>
<name>A0A146KC92_9EUKA</name>
<dbReference type="AlphaFoldDB" id="A0A146KC92"/>
<feature type="non-terminal residue" evidence="3">
    <location>
        <position position="1"/>
    </location>
</feature>
<proteinExistence type="predicted"/>
<keyword evidence="2" id="KW-0732">Signal</keyword>
<reference evidence="3" key="1">
    <citation type="submission" date="2015-07" db="EMBL/GenBank/DDBJ databases">
        <title>Adaptation to a free-living lifestyle via gene acquisitions in the diplomonad Trepomonas sp. PC1.</title>
        <authorList>
            <person name="Xu F."/>
            <person name="Jerlstrom-Hultqvist J."/>
            <person name="Kolisko M."/>
            <person name="Simpson A.G.B."/>
            <person name="Roger A.J."/>
            <person name="Svard S.G."/>
            <person name="Andersson J.O."/>
        </authorList>
    </citation>
    <scope>NUCLEOTIDE SEQUENCE</scope>
    <source>
        <strain evidence="3">PC1</strain>
    </source>
</reference>
<evidence type="ECO:0008006" key="4">
    <source>
        <dbReference type="Google" id="ProtNLM"/>
    </source>
</evidence>
<evidence type="ECO:0000256" key="1">
    <source>
        <dbReference type="SAM" id="Phobius"/>
    </source>
</evidence>
<protein>
    <recommendedName>
        <fullName evidence="4">Transmembrane protein</fullName>
    </recommendedName>
</protein>
<dbReference type="EMBL" id="GDID01002223">
    <property type="protein sequence ID" value="JAP94383.1"/>
    <property type="molecule type" value="Transcribed_RNA"/>
</dbReference>
<keyword evidence="1" id="KW-0472">Membrane</keyword>
<keyword evidence="1" id="KW-1133">Transmembrane helix</keyword>
<gene>
    <name evidence="3" type="ORF">TPC1_12981</name>
</gene>
<evidence type="ECO:0000256" key="2">
    <source>
        <dbReference type="SAM" id="SignalP"/>
    </source>
</evidence>
<keyword evidence="1" id="KW-0812">Transmembrane</keyword>
<sequence length="518" mass="59328">FIKNTHHQMNFVLTLCALPAVSKQQLENCFTQNTQIVLHPLSNMITVIFDYSNQAQCYNIPHGVLLTFSFDNSADKFKFVTKEFQYGSTQFVDFICPTCNFFKDTSQAEFSMESQIHYVNVIVGAVSKVYGEAWGCFDTTKNYITISQDVLEFYTFLSGKCSISDQVLSVQMVNKFYEDNYTQFAQSLPFTFISQNSSMFIFKISQTDVGNDLMQYSLQWQYCTLQYATFQQMLKFHLYNFSGLPSNLISNYNIIVTPQGPYCQILVDPNAPTTNTILQPTSQTAIHFQLFPYLESEMNDFHLSIWYETNSLMPFENVSKTFNCLNFKTIDCQEQFQSIINLKDKQFNFWVEYQFTINDVVEYKYIKAIDSVSISCISDITALYTNKMTLSIQHSCDYAGNYTIQFYSNVAENTSITSEFGQEIELNVQLLDGYQLQSPNQYIVLLKNSVVVDVAIISNFQVDLNSLYDSSALILIGVSAVLAIITIIGFELVKRCLVKYQQNAQKKVKIIAESDGLM</sequence>
<feature type="chain" id="PRO_5007526569" description="Transmembrane protein" evidence="2">
    <location>
        <begin position="24"/>
        <end position="518"/>
    </location>
</feature>